<name>A0A365TTI7_9GAMM</name>
<dbReference type="InterPro" id="IPR011033">
    <property type="entry name" value="PRC_barrel-like_sf"/>
</dbReference>
<evidence type="ECO:0000313" key="2">
    <source>
        <dbReference type="EMBL" id="RBI69401.1"/>
    </source>
</evidence>
<sequence length="396" mass="43914">MKDYKLLKKLSISLTSLGVASTFILVSAAQAQTDDIANRAEAEFQELDQNSDQMLDWNELSPRLEESQVQGGREEILGEYDQDDDQALDQEEYQRLLVFITEQERDGEGEVLVQAQQPRVAVESEPPEVNVDPAEPQVSVQQISPTVRVEPAGPDVTVDQKRPTVIVRQPRPEVTVNIPKPEVEVILRDPDVDVETGRPDVSVELQQPRVNVSQGQPDVDVQRSEPNVAVQPAKPRVVVDEEGEAQVSVQDEGQAQVQVEEAQADVEVADNAEPNVEVESAEGARVRITQAQQQALDNVQVDTILDSMILNQEGDELGSVTLIVIERSTNTPGFVVESDEKRVVIPLNEVRVNDDDQLVWASNNTLEQMSDYQSQNYTEVPSQDVDTLGQLRTAQQ</sequence>
<evidence type="ECO:0008006" key="4">
    <source>
        <dbReference type="Google" id="ProtNLM"/>
    </source>
</evidence>
<dbReference type="EMBL" id="QNTU01000001">
    <property type="protein sequence ID" value="RBI69401.1"/>
    <property type="molecule type" value="Genomic_DNA"/>
</dbReference>
<evidence type="ECO:0000313" key="3">
    <source>
        <dbReference type="Proteomes" id="UP000252204"/>
    </source>
</evidence>
<dbReference type="OrthoDB" id="7061432at2"/>
<comment type="caution">
    <text evidence="2">The sequence shown here is derived from an EMBL/GenBank/DDBJ whole genome shotgun (WGS) entry which is preliminary data.</text>
</comment>
<evidence type="ECO:0000256" key="1">
    <source>
        <dbReference type="SAM" id="SignalP"/>
    </source>
</evidence>
<dbReference type="SUPFAM" id="SSF50346">
    <property type="entry name" value="PRC-barrel domain"/>
    <property type="match status" value="1"/>
</dbReference>
<dbReference type="Gene3D" id="1.10.238.10">
    <property type="entry name" value="EF-hand"/>
    <property type="match status" value="1"/>
</dbReference>
<dbReference type="InterPro" id="IPR018247">
    <property type="entry name" value="EF_Hand_1_Ca_BS"/>
</dbReference>
<proteinExistence type="predicted"/>
<dbReference type="SUPFAM" id="SSF47473">
    <property type="entry name" value="EF-hand"/>
    <property type="match status" value="1"/>
</dbReference>
<dbReference type="RefSeq" id="WP_113268053.1">
    <property type="nucleotide sequence ID" value="NZ_QNTU01000001.1"/>
</dbReference>
<dbReference type="PROSITE" id="PS00018">
    <property type="entry name" value="EF_HAND_1"/>
    <property type="match status" value="2"/>
</dbReference>
<reference evidence="3" key="1">
    <citation type="submission" date="2018-06" db="EMBL/GenBank/DDBJ databases">
        <title>Whole genome sequencing of four bacterial strains from South Shetland trench revealing bio-synthetic gene clusters.</title>
        <authorList>
            <person name="Abdel-Mageed W.M."/>
            <person name="Lehri B."/>
            <person name="Jarmusch S."/>
            <person name="Miranda K."/>
            <person name="Goodfellow M."/>
            <person name="Jaspars M."/>
            <person name="Karlyshev A.V."/>
        </authorList>
    </citation>
    <scope>NUCLEOTIDE SEQUENCE [LARGE SCALE GENOMIC DNA]</scope>
    <source>
        <strain evidence="3">SST4</strain>
    </source>
</reference>
<gene>
    <name evidence="2" type="ORF">DQ400_01550</name>
</gene>
<feature type="signal peptide" evidence="1">
    <location>
        <begin position="1"/>
        <end position="31"/>
    </location>
</feature>
<dbReference type="AlphaFoldDB" id="A0A365TTI7"/>
<keyword evidence="1" id="KW-0732">Signal</keyword>
<dbReference type="Proteomes" id="UP000252204">
    <property type="component" value="Unassembled WGS sequence"/>
</dbReference>
<keyword evidence="3" id="KW-1185">Reference proteome</keyword>
<feature type="chain" id="PRO_5016899692" description="PRC-barrel domain-containing protein" evidence="1">
    <location>
        <begin position="32"/>
        <end position="396"/>
    </location>
</feature>
<organism evidence="2 3">
    <name type="scientific">Vreelandella sulfidaeris</name>
    <dbReference type="NCBI Taxonomy" id="115553"/>
    <lineage>
        <taxon>Bacteria</taxon>
        <taxon>Pseudomonadati</taxon>
        <taxon>Pseudomonadota</taxon>
        <taxon>Gammaproteobacteria</taxon>
        <taxon>Oceanospirillales</taxon>
        <taxon>Halomonadaceae</taxon>
        <taxon>Vreelandella</taxon>
    </lineage>
</organism>
<accession>A0A365TTI7</accession>
<dbReference type="InterPro" id="IPR011992">
    <property type="entry name" value="EF-hand-dom_pair"/>
</dbReference>
<protein>
    <recommendedName>
        <fullName evidence="4">PRC-barrel domain-containing protein</fullName>
    </recommendedName>
</protein>